<dbReference type="Pfam" id="PF08533">
    <property type="entry name" value="Glyco_hydro_42C"/>
    <property type="match status" value="1"/>
</dbReference>
<evidence type="ECO:0000259" key="10">
    <source>
        <dbReference type="Pfam" id="PF02449"/>
    </source>
</evidence>
<dbReference type="InterPro" id="IPR013529">
    <property type="entry name" value="Glyco_hydro_42_N"/>
</dbReference>
<dbReference type="RefSeq" id="WP_305010207.1">
    <property type="nucleotide sequence ID" value="NZ_JAUQSX010000001.1"/>
</dbReference>
<evidence type="ECO:0000256" key="9">
    <source>
        <dbReference type="SAM" id="SignalP"/>
    </source>
</evidence>
<dbReference type="Gene3D" id="3.20.20.80">
    <property type="entry name" value="Glycosidases"/>
    <property type="match status" value="1"/>
</dbReference>
<dbReference type="InterPro" id="IPR013739">
    <property type="entry name" value="Beta_galactosidase_C"/>
</dbReference>
<proteinExistence type="inferred from homology"/>
<evidence type="ECO:0000256" key="3">
    <source>
        <dbReference type="ARBA" id="ARBA00012756"/>
    </source>
</evidence>
<sequence>MISPKRFLSLLLLALSLGHAAAQIPKPDKLLYGVAYYDEYMPYERLDKDVAMMKAAGINVVRIAESTWSTLEPQKGVFDFSHVDRVLDAMHKGGIHVIIGTPTYAIPTWLARKYPAVLATTSRGANQYGSRQNMDITNPDYRRHCEAVIRALLGHVKNHPAIIGYQVDNETKAYGTAGPGVQALFVQYMQKKFASLDAMNKAYGLDYWSNRINSWEDFPSMVGTINASQGSEFARFQRQLVTEFLAWQAGIVREYKKPNQFITQNFDLGWRGYSFGIQPDVDHFAAAKALDVAGVDIYHPSQSQLTGTEISFGGDLTRGMKGGQNYLVLETEAQGFPQWTPYPGQLRQQAFSHLASGANLVEYWHWGSIHNSAETYWKGLLSHDLQPNYLYEEAKTIGRDFARLSPQLLSLKKTNKVAVLFSNEALTAEGWFNNGLDYNSVLRSFYDPLYRHNVGCDLVDPSSPSLDQYALLIVPMLYAAPNRLLERLDRYVQQGGHLLTTYRSGFSDENVQVRHTAQPGGLSRACGVTYQEFTVPVGVSLQGNPFQVSENDNKVDRWMEFLTPTTATVLARYDHPVWGCYAAITENHYGKGLATYVGCHTSDPVVEKLVTDAVRKAGLWSADQELAFPLITRAGRNQQGRPVHYYFNYAAQPATVTYPHAAGRELLSGTTVAKGQPLTLSAWGVQIVEEK</sequence>
<comment type="catalytic activity">
    <reaction evidence="1 8">
        <text>Hydrolysis of terminal non-reducing beta-D-galactose residues in beta-D-galactosides.</text>
        <dbReference type="EC" id="3.2.1.23"/>
    </reaction>
</comment>
<gene>
    <name evidence="13" type="ORF">Q5H92_04090</name>
</gene>
<dbReference type="Pfam" id="PF08532">
    <property type="entry name" value="Glyco_hydro_42M"/>
    <property type="match status" value="1"/>
</dbReference>
<dbReference type="GO" id="GO:0004565">
    <property type="term" value="F:beta-galactosidase activity"/>
    <property type="evidence" value="ECO:0007669"/>
    <property type="project" value="UniProtKB-EC"/>
</dbReference>
<dbReference type="Pfam" id="PF02449">
    <property type="entry name" value="Glyco_hydro_42"/>
    <property type="match status" value="1"/>
</dbReference>
<evidence type="ECO:0000256" key="8">
    <source>
        <dbReference type="PIRNR" id="PIRNR001084"/>
    </source>
</evidence>
<evidence type="ECO:0000256" key="5">
    <source>
        <dbReference type="ARBA" id="ARBA00022801"/>
    </source>
</evidence>
<dbReference type="PANTHER" id="PTHR36447">
    <property type="entry name" value="BETA-GALACTOSIDASE GANA"/>
    <property type="match status" value="1"/>
</dbReference>
<evidence type="ECO:0000259" key="12">
    <source>
        <dbReference type="Pfam" id="PF08533"/>
    </source>
</evidence>
<feature type="domain" description="Beta-galactosidase trimerisation" evidence="11">
    <location>
        <begin position="416"/>
        <end position="619"/>
    </location>
</feature>
<evidence type="ECO:0000256" key="7">
    <source>
        <dbReference type="ARBA" id="ARBA00023295"/>
    </source>
</evidence>
<feature type="domain" description="Beta-galactosidase C-terminal" evidence="12">
    <location>
        <begin position="646"/>
        <end position="690"/>
    </location>
</feature>
<accession>A0ABT9A986</accession>
<dbReference type="Gene3D" id="2.60.40.1180">
    <property type="entry name" value="Golgi alpha-mannosidase II"/>
    <property type="match status" value="1"/>
</dbReference>
<keyword evidence="9" id="KW-0732">Signal</keyword>
<feature type="chain" id="PRO_5046470331" description="Beta-galactosidase" evidence="9">
    <location>
        <begin position="23"/>
        <end position="691"/>
    </location>
</feature>
<keyword evidence="14" id="KW-1185">Reference proteome</keyword>
<evidence type="ECO:0000256" key="6">
    <source>
        <dbReference type="ARBA" id="ARBA00022833"/>
    </source>
</evidence>
<evidence type="ECO:0000259" key="11">
    <source>
        <dbReference type="Pfam" id="PF08532"/>
    </source>
</evidence>
<comment type="caution">
    <text evidence="13">The sequence shown here is derived from an EMBL/GenBank/DDBJ whole genome shotgun (WGS) entry which is preliminary data.</text>
</comment>
<evidence type="ECO:0000313" key="13">
    <source>
        <dbReference type="EMBL" id="MDO7845526.1"/>
    </source>
</evidence>
<keyword evidence="4" id="KW-0479">Metal-binding</keyword>
<dbReference type="InterPro" id="IPR013738">
    <property type="entry name" value="Beta_galactosidase_Trimer"/>
</dbReference>
<dbReference type="InterPro" id="IPR003476">
    <property type="entry name" value="Glyco_hydro_42"/>
</dbReference>
<dbReference type="InterPro" id="IPR013780">
    <property type="entry name" value="Glyco_hydro_b"/>
</dbReference>
<evidence type="ECO:0000256" key="1">
    <source>
        <dbReference type="ARBA" id="ARBA00001412"/>
    </source>
</evidence>
<dbReference type="EMBL" id="JAUQSX010000001">
    <property type="protein sequence ID" value="MDO7845526.1"/>
    <property type="molecule type" value="Genomic_DNA"/>
</dbReference>
<dbReference type="SUPFAM" id="SSF51445">
    <property type="entry name" value="(Trans)glycosidases"/>
    <property type="match status" value="1"/>
</dbReference>
<feature type="domain" description="Glycoside hydrolase family 42 N-terminal" evidence="10">
    <location>
        <begin position="36"/>
        <end position="403"/>
    </location>
</feature>
<evidence type="ECO:0000256" key="4">
    <source>
        <dbReference type="ARBA" id="ARBA00022723"/>
    </source>
</evidence>
<dbReference type="EC" id="3.2.1.23" evidence="3 8"/>
<dbReference type="InterPro" id="IPR029062">
    <property type="entry name" value="Class_I_gatase-like"/>
</dbReference>
<dbReference type="SUPFAM" id="SSF52317">
    <property type="entry name" value="Class I glutamine amidotransferase-like"/>
    <property type="match status" value="1"/>
</dbReference>
<comment type="similarity">
    <text evidence="2 8">Belongs to the glycosyl hydrolase 42 family.</text>
</comment>
<keyword evidence="7 8" id="KW-0326">Glycosidase</keyword>
<dbReference type="PIRSF" id="PIRSF001084">
    <property type="entry name" value="B-galactosidase"/>
    <property type="match status" value="1"/>
</dbReference>
<dbReference type="PANTHER" id="PTHR36447:SF2">
    <property type="entry name" value="BETA-GALACTOSIDASE YESZ"/>
    <property type="match status" value="1"/>
</dbReference>
<dbReference type="Proteomes" id="UP001167796">
    <property type="component" value="Unassembled WGS sequence"/>
</dbReference>
<evidence type="ECO:0000313" key="14">
    <source>
        <dbReference type="Proteomes" id="UP001167796"/>
    </source>
</evidence>
<organism evidence="13 14">
    <name type="scientific">Hymenobacter mellowenesis</name>
    <dbReference type="NCBI Taxonomy" id="3063995"/>
    <lineage>
        <taxon>Bacteria</taxon>
        <taxon>Pseudomonadati</taxon>
        <taxon>Bacteroidota</taxon>
        <taxon>Cytophagia</taxon>
        <taxon>Cytophagales</taxon>
        <taxon>Hymenobacteraceae</taxon>
        <taxon>Hymenobacter</taxon>
    </lineage>
</organism>
<dbReference type="CDD" id="cd03143">
    <property type="entry name" value="A4_beta-galactosidase_middle_domain"/>
    <property type="match status" value="1"/>
</dbReference>
<feature type="signal peptide" evidence="9">
    <location>
        <begin position="1"/>
        <end position="22"/>
    </location>
</feature>
<keyword evidence="6" id="KW-0862">Zinc</keyword>
<reference evidence="13" key="1">
    <citation type="submission" date="2023-07" db="EMBL/GenBank/DDBJ databases">
        <authorList>
            <person name="Kim M.K."/>
        </authorList>
    </citation>
    <scope>NUCLEOTIDE SEQUENCE</scope>
    <source>
        <strain evidence="13">M29</strain>
    </source>
</reference>
<keyword evidence="5 8" id="KW-0378">Hydrolase</keyword>
<protein>
    <recommendedName>
        <fullName evidence="3 8">Beta-galactosidase</fullName>
        <shortName evidence="8">Beta-gal</shortName>
        <ecNumber evidence="3 8">3.2.1.23</ecNumber>
    </recommendedName>
</protein>
<name>A0ABT9A986_9BACT</name>
<evidence type="ECO:0000256" key="2">
    <source>
        <dbReference type="ARBA" id="ARBA00005940"/>
    </source>
</evidence>
<dbReference type="InterPro" id="IPR017853">
    <property type="entry name" value="GH"/>
</dbReference>
<dbReference type="Gene3D" id="3.40.50.880">
    <property type="match status" value="1"/>
</dbReference>